<accession>A0AAV3Z927</accession>
<gene>
    <name evidence="1" type="ORF">PoB_001756500</name>
</gene>
<reference evidence="1 2" key="1">
    <citation type="journal article" date="2021" name="Elife">
        <title>Chloroplast acquisition without the gene transfer in kleptoplastic sea slugs, Plakobranchus ocellatus.</title>
        <authorList>
            <person name="Maeda T."/>
            <person name="Takahashi S."/>
            <person name="Yoshida T."/>
            <person name="Shimamura S."/>
            <person name="Takaki Y."/>
            <person name="Nagai Y."/>
            <person name="Toyoda A."/>
            <person name="Suzuki Y."/>
            <person name="Arimoto A."/>
            <person name="Ishii H."/>
            <person name="Satoh N."/>
            <person name="Nishiyama T."/>
            <person name="Hasebe M."/>
            <person name="Maruyama T."/>
            <person name="Minagawa J."/>
            <person name="Obokata J."/>
            <person name="Shigenobu S."/>
        </authorList>
    </citation>
    <scope>NUCLEOTIDE SEQUENCE [LARGE SCALE GENOMIC DNA]</scope>
</reference>
<sequence length="96" mass="11330">MPRLLKRMSEKKFRKKTAAKNCHERKTAALQKAKSSPTVASAEFDFWKNLSTPNISKIDVYYKRHLWSYNFNVHDLACNDAHLLSHDEIVRKKRIK</sequence>
<evidence type="ECO:0000313" key="1">
    <source>
        <dbReference type="EMBL" id="GFN91059.1"/>
    </source>
</evidence>
<dbReference type="EMBL" id="BLXT01002087">
    <property type="protein sequence ID" value="GFN91059.1"/>
    <property type="molecule type" value="Genomic_DNA"/>
</dbReference>
<protein>
    <submittedName>
        <fullName evidence="1">Voltage-dependent calcium channel unc-36</fullName>
    </submittedName>
</protein>
<comment type="caution">
    <text evidence="1">The sequence shown here is derived from an EMBL/GenBank/DDBJ whole genome shotgun (WGS) entry which is preliminary data.</text>
</comment>
<keyword evidence="2" id="KW-1185">Reference proteome</keyword>
<dbReference type="AlphaFoldDB" id="A0AAV3Z927"/>
<evidence type="ECO:0000313" key="2">
    <source>
        <dbReference type="Proteomes" id="UP000735302"/>
    </source>
</evidence>
<dbReference type="Proteomes" id="UP000735302">
    <property type="component" value="Unassembled WGS sequence"/>
</dbReference>
<organism evidence="1 2">
    <name type="scientific">Plakobranchus ocellatus</name>
    <dbReference type="NCBI Taxonomy" id="259542"/>
    <lineage>
        <taxon>Eukaryota</taxon>
        <taxon>Metazoa</taxon>
        <taxon>Spiralia</taxon>
        <taxon>Lophotrochozoa</taxon>
        <taxon>Mollusca</taxon>
        <taxon>Gastropoda</taxon>
        <taxon>Heterobranchia</taxon>
        <taxon>Euthyneura</taxon>
        <taxon>Panpulmonata</taxon>
        <taxon>Sacoglossa</taxon>
        <taxon>Placobranchoidea</taxon>
        <taxon>Plakobranchidae</taxon>
        <taxon>Plakobranchus</taxon>
    </lineage>
</organism>
<proteinExistence type="predicted"/>
<name>A0AAV3Z927_9GAST</name>